<organism evidence="2">
    <name type="scientific">uncultured Dysgonomonas sp</name>
    <dbReference type="NCBI Taxonomy" id="206096"/>
    <lineage>
        <taxon>Bacteria</taxon>
        <taxon>Pseudomonadati</taxon>
        <taxon>Bacteroidota</taxon>
        <taxon>Bacteroidia</taxon>
        <taxon>Bacteroidales</taxon>
        <taxon>Dysgonomonadaceae</taxon>
        <taxon>Dysgonomonas</taxon>
        <taxon>environmental samples</taxon>
    </lineage>
</organism>
<accession>A0A212JLD2</accession>
<feature type="transmembrane region" description="Helical" evidence="1">
    <location>
        <begin position="12"/>
        <end position="28"/>
    </location>
</feature>
<dbReference type="AlphaFoldDB" id="A0A212JLD2"/>
<name>A0A212JLD2_9BACT</name>
<feature type="transmembrane region" description="Helical" evidence="1">
    <location>
        <begin position="62"/>
        <end position="84"/>
    </location>
</feature>
<keyword evidence="1" id="KW-0472">Membrane</keyword>
<protein>
    <submittedName>
        <fullName evidence="2">Uncharacterized protein</fullName>
    </submittedName>
</protein>
<dbReference type="EMBL" id="FLUL01000001">
    <property type="protein sequence ID" value="SBW00105.1"/>
    <property type="molecule type" value="Genomic_DNA"/>
</dbReference>
<reference evidence="2" key="1">
    <citation type="submission" date="2016-04" db="EMBL/GenBank/DDBJ databases">
        <authorList>
            <person name="Evans L.H."/>
            <person name="Alamgir A."/>
            <person name="Owens N."/>
            <person name="Weber N.D."/>
            <person name="Virtaneva K."/>
            <person name="Barbian K."/>
            <person name="Babar A."/>
            <person name="Rosenke K."/>
        </authorList>
    </citation>
    <scope>NUCLEOTIDE SEQUENCE</scope>
    <source>
        <strain evidence="2">86-2</strain>
    </source>
</reference>
<evidence type="ECO:0000313" key="2">
    <source>
        <dbReference type="EMBL" id="SBW00105.1"/>
    </source>
</evidence>
<sequence>MFLPIEVRLFDLLLFFALLYLNTLSQFICVKEVYSFNVILSPVIIINLYIPESRCFFYSKSLFMVIVVFCTDLYFCAEKALFIFI</sequence>
<evidence type="ECO:0000256" key="1">
    <source>
        <dbReference type="SAM" id="Phobius"/>
    </source>
</evidence>
<feature type="transmembrane region" description="Helical" evidence="1">
    <location>
        <begin position="34"/>
        <end position="50"/>
    </location>
</feature>
<keyword evidence="1" id="KW-1133">Transmembrane helix</keyword>
<keyword evidence="1" id="KW-0812">Transmembrane</keyword>
<gene>
    <name evidence="2" type="ORF">KL86DYS2_11791</name>
</gene>
<proteinExistence type="predicted"/>